<reference evidence="1" key="4">
    <citation type="submission" date="2019-09" db="EMBL/GenBank/DDBJ databases">
        <authorList>
            <person name="Ross B.D."/>
            <person name="Verster A.J."/>
            <person name="Radey M.C."/>
            <person name="Schmidtke D.T."/>
            <person name="Pope C.E."/>
            <person name="Hoffman L.R."/>
            <person name="Hajjar A.M."/>
            <person name="Peterson S.B."/>
            <person name="Borenstein E."/>
            <person name="Mougous J.D."/>
        </authorList>
    </citation>
    <scope>NUCLEOTIDE SEQUENCE</scope>
    <source>
        <strain evidence="1">H204</strain>
    </source>
</reference>
<evidence type="ECO:0000313" key="5">
    <source>
        <dbReference type="Proteomes" id="UP000435059"/>
    </source>
</evidence>
<evidence type="ECO:0000313" key="4">
    <source>
        <dbReference type="Proteomes" id="UP000327007"/>
    </source>
</evidence>
<dbReference type="Proteomes" id="UP000471447">
    <property type="component" value="Unassembled WGS sequence"/>
</dbReference>
<reference evidence="4" key="1">
    <citation type="journal article" date="2018" name="J. Anim. Genet.">
        <title>Acquired interbacterial defense systems protect against interspecies antagonism in the human gut microbiome.</title>
        <authorList>
            <person name="Ross B.D."/>
            <person name="Verster A.J."/>
            <person name="Radey M.C."/>
            <person name="Schmidtke D.T."/>
            <person name="Pope C.E."/>
            <person name="Hoffman L.R."/>
            <person name="Hajjar A."/>
            <person name="Peterson S.B."/>
            <person name="Borenstein E."/>
            <person name="Mougous J."/>
        </authorList>
    </citation>
    <scope>NUCLEOTIDE SEQUENCE [LARGE SCALE GENOMIC DNA]</scope>
    <source>
        <strain evidence="4">H204</strain>
    </source>
</reference>
<protein>
    <submittedName>
        <fullName evidence="3">DUF4843 domain-containing protein</fullName>
    </submittedName>
</protein>
<dbReference type="EMBL" id="WDES01000008">
    <property type="protein sequence ID" value="KAB6089430.1"/>
    <property type="molecule type" value="Genomic_DNA"/>
</dbReference>
<evidence type="ECO:0000313" key="6">
    <source>
        <dbReference type="Proteomes" id="UP000471447"/>
    </source>
</evidence>
<reference evidence="5 6" key="3">
    <citation type="journal article" date="2019" name="Nat. Med.">
        <title>A library of human gut bacterial isolates paired with longitudinal multiomics data enables mechanistic microbiome research.</title>
        <authorList>
            <person name="Poyet M."/>
            <person name="Groussin M."/>
            <person name="Gibbons S.M."/>
            <person name="Avila-Pacheco J."/>
            <person name="Jiang X."/>
            <person name="Kearney S.M."/>
            <person name="Perrotta A.R."/>
            <person name="Berdy B."/>
            <person name="Zhao S."/>
            <person name="Lieberman T.D."/>
            <person name="Swanson P.K."/>
            <person name="Smith M."/>
            <person name="Roesemann S."/>
            <person name="Alexander J.E."/>
            <person name="Rich S.A."/>
            <person name="Livny J."/>
            <person name="Vlamakis H."/>
            <person name="Clish C."/>
            <person name="Bullock K."/>
            <person name="Deik A."/>
            <person name="Scott J."/>
            <person name="Pierce K.A."/>
            <person name="Xavier R.J."/>
            <person name="Alm E.J."/>
        </authorList>
    </citation>
    <scope>NUCLEOTIDE SEQUENCE [LARGE SCALE GENOMIC DNA]</scope>
    <source>
        <strain evidence="3 6">BIOML-A7</strain>
        <strain evidence="2 5">BIOML-A74</strain>
    </source>
</reference>
<dbReference type="Pfam" id="PF16132">
    <property type="entry name" value="DUF4843"/>
    <property type="match status" value="1"/>
</dbReference>
<sequence>MEINKMKKIYSLLIATFFLLVACEKDEIRIWDSGNYVQFVEEYKDSLTYSFFFYGTQEEIKVPLNMRLIGLPLANDAYVSLRVNKELTTAEPDSYELENEMVFRKDVLEETGYFLLKKTALLDTKEVRLVIDIVENDVLKPGQNIYTRKVVRFSSLISQPLWWDDVVTESLLGKYTETKFRLFMEVTGVGDLTELSESERWSLARQFKYYLIKKEDEGNPVQDEDGSYMSVPVVG</sequence>
<gene>
    <name evidence="1" type="ORF">F6S82_23280</name>
    <name evidence="2" type="ORF">GA574_06960</name>
    <name evidence="3" type="ORF">GAZ26_01675</name>
</gene>
<dbReference type="Proteomes" id="UP000327007">
    <property type="component" value="Unassembled WGS sequence"/>
</dbReference>
<accession>A0A1Y4VGV2</accession>
<name>A0A1Y4VGV2_9BACE</name>
<dbReference type="EMBL" id="VYQC01000018">
    <property type="protein sequence ID" value="KAA9038304.1"/>
    <property type="molecule type" value="Genomic_DNA"/>
</dbReference>
<dbReference type="EMBL" id="WDCG01000001">
    <property type="protein sequence ID" value="KAB6428256.1"/>
    <property type="molecule type" value="Genomic_DNA"/>
</dbReference>
<comment type="caution">
    <text evidence="3">The sequence shown here is derived from an EMBL/GenBank/DDBJ whole genome shotgun (WGS) entry which is preliminary data.</text>
</comment>
<dbReference type="AlphaFoldDB" id="A0A1Y4VGV2"/>
<evidence type="ECO:0000313" key="2">
    <source>
        <dbReference type="EMBL" id="KAB6089430.1"/>
    </source>
</evidence>
<proteinExistence type="predicted"/>
<organism evidence="3 6">
    <name type="scientific">Bacteroides xylanisolvens</name>
    <dbReference type="NCBI Taxonomy" id="371601"/>
    <lineage>
        <taxon>Bacteria</taxon>
        <taxon>Pseudomonadati</taxon>
        <taxon>Bacteroidota</taxon>
        <taxon>Bacteroidia</taxon>
        <taxon>Bacteroidales</taxon>
        <taxon>Bacteroidaceae</taxon>
        <taxon>Bacteroides</taxon>
    </lineage>
</organism>
<evidence type="ECO:0000313" key="3">
    <source>
        <dbReference type="EMBL" id="KAB6428256.1"/>
    </source>
</evidence>
<dbReference type="InterPro" id="IPR032299">
    <property type="entry name" value="DUF4843"/>
</dbReference>
<keyword evidence="5" id="KW-1185">Reference proteome</keyword>
<dbReference type="Proteomes" id="UP000435059">
    <property type="component" value="Unassembled WGS sequence"/>
</dbReference>
<reference evidence="1" key="2">
    <citation type="journal article" date="2019" name="bioRxiv">
        <title>Acquired interbacterial defense systems protect against interspecies antagonism in the human gut microbiome.</title>
        <authorList>
            <person name="Ross B.D."/>
            <person name="Verster A.J."/>
            <person name="Radey M.C."/>
            <person name="Schmidtke D.T."/>
            <person name="Pope C.E."/>
            <person name="Hoffman L.R."/>
            <person name="Hajjar A.M."/>
            <person name="Peterson S.B."/>
            <person name="Borenstein E."/>
            <person name="Mougous J.D."/>
        </authorList>
    </citation>
    <scope>NUCLEOTIDE SEQUENCE</scope>
    <source>
        <strain evidence="1">H204</strain>
    </source>
</reference>
<dbReference type="PROSITE" id="PS51257">
    <property type="entry name" value="PROKAR_LIPOPROTEIN"/>
    <property type="match status" value="1"/>
</dbReference>
<evidence type="ECO:0000313" key="1">
    <source>
        <dbReference type="EMBL" id="KAA9038304.1"/>
    </source>
</evidence>